<comment type="similarity">
    <text evidence="1">Belongs to the GHMP kinase family. GalK subfamily.</text>
</comment>
<evidence type="ECO:0000256" key="4">
    <source>
        <dbReference type="ARBA" id="ARBA00022741"/>
    </source>
</evidence>
<keyword evidence="5" id="KW-0418">Kinase</keyword>
<keyword evidence="7" id="KW-0460">Magnesium</keyword>
<dbReference type="Pfam" id="PF08544">
    <property type="entry name" value="GHMP_kinases_C"/>
    <property type="match status" value="1"/>
</dbReference>
<dbReference type="InterPro" id="IPR006206">
    <property type="entry name" value="Mevalonate/galactokinase"/>
</dbReference>
<dbReference type="PROSITE" id="PS00106">
    <property type="entry name" value="GALACTOKINASE"/>
    <property type="match status" value="1"/>
</dbReference>
<dbReference type="PIRSF" id="PIRSF000530">
    <property type="entry name" value="Galactokinase"/>
    <property type="match status" value="1"/>
</dbReference>
<dbReference type="FunFam" id="3.30.70.890:FF:000001">
    <property type="entry name" value="Galactokinase"/>
    <property type="match status" value="1"/>
</dbReference>
<gene>
    <name evidence="13" type="ORF">B4U79_03421</name>
    <name evidence="15" type="ORF">B4U79_06284</name>
    <name evidence="14" type="ORF">B4U79_09288</name>
    <name evidence="12" type="ORF">B4U79_13786</name>
</gene>
<dbReference type="InterPro" id="IPR036554">
    <property type="entry name" value="GHMP_kinase_C_sf"/>
</dbReference>
<name>A0A3S3RYJ9_9ACAR</name>
<proteinExistence type="inferred from homology"/>
<evidence type="ECO:0000313" key="14">
    <source>
        <dbReference type="EMBL" id="RWS06628.1"/>
    </source>
</evidence>
<evidence type="ECO:0008006" key="17">
    <source>
        <dbReference type="Google" id="ProtNLM"/>
    </source>
</evidence>
<dbReference type="InterPro" id="IPR019741">
    <property type="entry name" value="Galactokinase_CS"/>
</dbReference>
<reference evidence="14" key="2">
    <citation type="submission" date="2018-11" db="EMBL/GenBank/DDBJ databases">
        <title>Trombidioid mite genomics.</title>
        <authorList>
            <person name="Dong X."/>
        </authorList>
    </citation>
    <scope>NUCLEOTIDE SEQUENCE</scope>
    <source>
        <strain evidence="14">UoL-WK</strain>
    </source>
</reference>
<evidence type="ECO:0000313" key="15">
    <source>
        <dbReference type="EMBL" id="RWS06632.1"/>
    </source>
</evidence>
<evidence type="ECO:0000256" key="7">
    <source>
        <dbReference type="ARBA" id="ARBA00022842"/>
    </source>
</evidence>
<keyword evidence="4" id="KW-0547">Nucleotide-binding</keyword>
<dbReference type="SUPFAM" id="SSF54211">
    <property type="entry name" value="Ribosomal protein S5 domain 2-like"/>
    <property type="match status" value="1"/>
</dbReference>
<evidence type="ECO:0000256" key="6">
    <source>
        <dbReference type="ARBA" id="ARBA00022840"/>
    </source>
</evidence>
<evidence type="ECO:0000259" key="10">
    <source>
        <dbReference type="Pfam" id="PF08544"/>
    </source>
</evidence>
<evidence type="ECO:0000313" key="13">
    <source>
        <dbReference type="EMBL" id="RWS05302.1"/>
    </source>
</evidence>
<keyword evidence="6" id="KW-0067">ATP-binding</keyword>
<dbReference type="FunFam" id="3.30.230.10:FF:000040">
    <property type="entry name" value="Galactokinase 1"/>
    <property type="match status" value="1"/>
</dbReference>
<sequence length="400" mass="44217">MSVSIDSKEKLIANACNAYEQHFGKQPQVFAVASGRINLIGEHVDYNDGFVLPMAIPLYTVVVGSKNDTETCSVLTMSSAITETREVQFNLNDLRPDTPRWANYLKGVIAKFPAPVSGFNAVITSSIPLGCGLSSSAALEVSFFTFLERLTDANLTISLKEKAELCQKAEQEYADVPCGIMDQLISFMGKEDHALLIDCRTLETEFIPISDSNIAFLVCNSNVRHSLAESEYSNRRKACEQVASMLGKRSLRDVSIRELETSVNVLTPEMYQFARYVITEIWRTQNAVDALKKQEYKIFGTLMTQSHCSLRDDYKVSCVEIDELVEAALECSEVYGSRMTGGGFGGCTISLVQSDKVDKVIEHIQSKSRVEPQFFVVHAVGGSQHGQLSESRTPVATQIL</sequence>
<dbReference type="NCBIfam" id="TIGR00131">
    <property type="entry name" value="gal_kin"/>
    <property type="match status" value="1"/>
</dbReference>
<dbReference type="GO" id="GO:0004335">
    <property type="term" value="F:galactokinase activity"/>
    <property type="evidence" value="ECO:0007669"/>
    <property type="project" value="InterPro"/>
</dbReference>
<evidence type="ECO:0000259" key="9">
    <source>
        <dbReference type="Pfam" id="PF00288"/>
    </source>
</evidence>
<dbReference type="EMBL" id="NCKU01005418">
    <property type="protein sequence ID" value="RWS04596.1"/>
    <property type="molecule type" value="Genomic_DNA"/>
</dbReference>
<dbReference type="InterPro" id="IPR013750">
    <property type="entry name" value="GHMP_kinase_C_dom"/>
</dbReference>
<dbReference type="Pfam" id="PF10509">
    <property type="entry name" value="GalKase_gal_bdg"/>
    <property type="match status" value="1"/>
</dbReference>
<evidence type="ECO:0000256" key="1">
    <source>
        <dbReference type="ARBA" id="ARBA00006566"/>
    </source>
</evidence>
<dbReference type="InterPro" id="IPR014721">
    <property type="entry name" value="Ribsml_uS5_D2-typ_fold_subgr"/>
</dbReference>
<dbReference type="PROSITE" id="PS00627">
    <property type="entry name" value="GHMP_KINASES_ATP"/>
    <property type="match status" value="1"/>
</dbReference>
<dbReference type="GO" id="GO:0046872">
    <property type="term" value="F:metal ion binding"/>
    <property type="evidence" value="ECO:0007669"/>
    <property type="project" value="UniProtKB-KW"/>
</dbReference>
<feature type="domain" description="GHMP kinase N-terminal" evidence="9">
    <location>
        <begin position="103"/>
        <end position="190"/>
    </location>
</feature>
<feature type="domain" description="Galactokinase N-terminal" evidence="11">
    <location>
        <begin position="18"/>
        <end position="66"/>
    </location>
</feature>
<evidence type="ECO:0000256" key="2">
    <source>
        <dbReference type="ARBA" id="ARBA00022679"/>
    </source>
</evidence>
<dbReference type="InterPro" id="IPR006203">
    <property type="entry name" value="GHMP_knse_ATP-bd_CS"/>
</dbReference>
<evidence type="ECO:0000256" key="8">
    <source>
        <dbReference type="ARBA" id="ARBA00023277"/>
    </source>
</evidence>
<dbReference type="SUPFAM" id="SSF55060">
    <property type="entry name" value="GHMP Kinase, C-terminal domain"/>
    <property type="match status" value="1"/>
</dbReference>
<dbReference type="STRING" id="1965070.A0A3S3RYJ9"/>
<dbReference type="InterPro" id="IPR019539">
    <property type="entry name" value="GalKase_N"/>
</dbReference>
<evidence type="ECO:0000256" key="3">
    <source>
        <dbReference type="ARBA" id="ARBA00022723"/>
    </source>
</evidence>
<keyword evidence="2" id="KW-0808">Transferase</keyword>
<dbReference type="EMBL" id="NCKU01003981">
    <property type="protein sequence ID" value="RWS06632.1"/>
    <property type="molecule type" value="Genomic_DNA"/>
</dbReference>
<keyword evidence="16" id="KW-1185">Reference proteome</keyword>
<protein>
    <recommendedName>
        <fullName evidence="17">Galactokinase-like protein</fullName>
    </recommendedName>
</protein>
<evidence type="ECO:0000259" key="11">
    <source>
        <dbReference type="Pfam" id="PF10509"/>
    </source>
</evidence>
<dbReference type="InterPro" id="IPR006204">
    <property type="entry name" value="GHMP_kinase_N_dom"/>
</dbReference>
<evidence type="ECO:0000313" key="12">
    <source>
        <dbReference type="EMBL" id="RWS04596.1"/>
    </source>
</evidence>
<dbReference type="AlphaFoldDB" id="A0A3S3RYJ9"/>
<accession>A0A3S3RYJ9</accession>
<evidence type="ECO:0000256" key="5">
    <source>
        <dbReference type="ARBA" id="ARBA00022777"/>
    </source>
</evidence>
<dbReference type="PANTHER" id="PTHR10457:SF7">
    <property type="entry name" value="GALACTOKINASE-RELATED"/>
    <property type="match status" value="1"/>
</dbReference>
<comment type="caution">
    <text evidence="14">The sequence shown here is derived from an EMBL/GenBank/DDBJ whole genome shotgun (WGS) entry which is preliminary data.</text>
</comment>
<dbReference type="EMBL" id="NCKU01004893">
    <property type="protein sequence ID" value="RWS05302.1"/>
    <property type="molecule type" value="Genomic_DNA"/>
</dbReference>
<dbReference type="Proteomes" id="UP000285301">
    <property type="component" value="Unassembled WGS sequence"/>
</dbReference>
<dbReference type="OrthoDB" id="275179at2759"/>
<dbReference type="InterPro" id="IPR020568">
    <property type="entry name" value="Ribosomal_Su5_D2-typ_SF"/>
</dbReference>
<dbReference type="PANTHER" id="PTHR10457">
    <property type="entry name" value="MEVALONATE KINASE/GALACTOKINASE"/>
    <property type="match status" value="1"/>
</dbReference>
<organism evidence="14 16">
    <name type="scientific">Dinothrombium tinctorium</name>
    <dbReference type="NCBI Taxonomy" id="1965070"/>
    <lineage>
        <taxon>Eukaryota</taxon>
        <taxon>Metazoa</taxon>
        <taxon>Ecdysozoa</taxon>
        <taxon>Arthropoda</taxon>
        <taxon>Chelicerata</taxon>
        <taxon>Arachnida</taxon>
        <taxon>Acari</taxon>
        <taxon>Acariformes</taxon>
        <taxon>Trombidiformes</taxon>
        <taxon>Prostigmata</taxon>
        <taxon>Anystina</taxon>
        <taxon>Parasitengona</taxon>
        <taxon>Trombidioidea</taxon>
        <taxon>Trombidiidae</taxon>
        <taxon>Dinothrombium</taxon>
    </lineage>
</organism>
<evidence type="ECO:0000313" key="16">
    <source>
        <dbReference type="Proteomes" id="UP000285301"/>
    </source>
</evidence>
<keyword evidence="8" id="KW-0119">Carbohydrate metabolism</keyword>
<dbReference type="EMBL" id="NCKU01003982">
    <property type="protein sequence ID" value="RWS06628.1"/>
    <property type="molecule type" value="Genomic_DNA"/>
</dbReference>
<dbReference type="InterPro" id="IPR000705">
    <property type="entry name" value="Galactokinase"/>
</dbReference>
<dbReference type="GO" id="GO:0005524">
    <property type="term" value="F:ATP binding"/>
    <property type="evidence" value="ECO:0007669"/>
    <property type="project" value="UniProtKB-KW"/>
</dbReference>
<dbReference type="PRINTS" id="PR00959">
    <property type="entry name" value="MEVGALKINASE"/>
</dbReference>
<dbReference type="PRINTS" id="PR00473">
    <property type="entry name" value="GALCTOKINASE"/>
</dbReference>
<reference evidence="14 16" key="1">
    <citation type="journal article" date="2018" name="Gigascience">
        <title>Genomes of trombidid mites reveal novel predicted allergens and laterally-transferred genes associated with secondary metabolism.</title>
        <authorList>
            <person name="Dong X."/>
            <person name="Chaisiri K."/>
            <person name="Xia D."/>
            <person name="Armstrong S.D."/>
            <person name="Fang Y."/>
            <person name="Donnelly M.J."/>
            <person name="Kadowaki T."/>
            <person name="McGarry J.W."/>
            <person name="Darby A.C."/>
            <person name="Makepeace B.L."/>
        </authorList>
    </citation>
    <scope>NUCLEOTIDE SEQUENCE [LARGE SCALE GENOMIC DNA]</scope>
    <source>
        <strain evidence="14">UoL-WK</strain>
    </source>
</reference>
<dbReference type="GO" id="GO:0005829">
    <property type="term" value="C:cytosol"/>
    <property type="evidence" value="ECO:0007669"/>
    <property type="project" value="TreeGrafter"/>
</dbReference>
<dbReference type="Gene3D" id="3.30.230.10">
    <property type="match status" value="1"/>
</dbReference>
<dbReference type="GO" id="GO:0006012">
    <property type="term" value="P:galactose metabolic process"/>
    <property type="evidence" value="ECO:0007669"/>
    <property type="project" value="InterPro"/>
</dbReference>
<dbReference type="Gene3D" id="3.30.70.890">
    <property type="entry name" value="GHMP kinase, C-terminal domain"/>
    <property type="match status" value="1"/>
</dbReference>
<dbReference type="Pfam" id="PF00288">
    <property type="entry name" value="GHMP_kinases_N"/>
    <property type="match status" value="1"/>
</dbReference>
<keyword evidence="3" id="KW-0479">Metal-binding</keyword>
<feature type="domain" description="GHMP kinase C-terminal" evidence="10">
    <location>
        <begin position="288"/>
        <end position="366"/>
    </location>
</feature>